<dbReference type="PANTHER" id="PTHR43777:SF1">
    <property type="entry name" value="MOLYBDENUM COFACTOR CYTIDYLYLTRANSFERASE"/>
    <property type="match status" value="1"/>
</dbReference>
<keyword evidence="1" id="KW-0460">Magnesium</keyword>
<protein>
    <submittedName>
        <fullName evidence="3">Molybdenum cofactor cytidylyltransferase</fullName>
        <ecNumber evidence="3">2.7.7.76</ecNumber>
    </submittedName>
</protein>
<keyword evidence="4" id="KW-1185">Reference proteome</keyword>
<dbReference type="RefSeq" id="WP_306848533.1">
    <property type="nucleotide sequence ID" value="NZ_JAUSSK010000002.1"/>
</dbReference>
<name>A0ABT9SY59_9GAMM</name>
<gene>
    <name evidence="3" type="ORF">J2T07_001425</name>
</gene>
<keyword evidence="3" id="KW-0548">Nucleotidyltransferase</keyword>
<dbReference type="InterPro" id="IPR025877">
    <property type="entry name" value="MobA-like_NTP_Trfase"/>
</dbReference>
<dbReference type="SUPFAM" id="SSF53448">
    <property type="entry name" value="Nucleotide-diphospho-sugar transferases"/>
    <property type="match status" value="1"/>
</dbReference>
<dbReference type="PANTHER" id="PTHR43777">
    <property type="entry name" value="MOLYBDENUM COFACTOR CYTIDYLYLTRANSFERASE"/>
    <property type="match status" value="1"/>
</dbReference>
<keyword evidence="3" id="KW-0808">Transferase</keyword>
<reference evidence="3 4" key="1">
    <citation type="submission" date="2023-07" db="EMBL/GenBank/DDBJ databases">
        <title>Sorghum-associated microbial communities from plants grown in Nebraska, USA.</title>
        <authorList>
            <person name="Schachtman D."/>
        </authorList>
    </citation>
    <scope>NUCLEOTIDE SEQUENCE [LARGE SCALE GENOMIC DNA]</scope>
    <source>
        <strain evidence="3 4">CC60</strain>
    </source>
</reference>
<dbReference type="EC" id="2.7.7.76" evidence="3"/>
<proteinExistence type="predicted"/>
<comment type="caution">
    <text evidence="3">The sequence shown here is derived from an EMBL/GenBank/DDBJ whole genome shotgun (WGS) entry which is preliminary data.</text>
</comment>
<dbReference type="EMBL" id="JAUSSK010000002">
    <property type="protein sequence ID" value="MDQ0009248.1"/>
    <property type="molecule type" value="Genomic_DNA"/>
</dbReference>
<dbReference type="Pfam" id="PF12804">
    <property type="entry name" value="NTP_transf_3"/>
    <property type="match status" value="1"/>
</dbReference>
<sequence length="195" mass="20482">MRGCEAHDAVILAAGGNGRLDTPKQLLTVAGETLLQRAVRMARATGPTHLMVVLGAHAEQLAPLVTGTAILFDPTWEEGVASSLRRTAAALAGRPYPLLVVVADQPCLTQEHLDKLLVAYDGSCDVVSAYGDALGPPALLRPQTLAQARTLRGDAAFRRLWTGGHPAAIRRDALARALDTPEDVADAVRAGLIDG</sequence>
<dbReference type="GO" id="GO:0061602">
    <property type="term" value="F:molybdenum cofactor cytidylyltransferase activity"/>
    <property type="evidence" value="ECO:0007669"/>
    <property type="project" value="UniProtKB-EC"/>
</dbReference>
<dbReference type="Proteomes" id="UP001237737">
    <property type="component" value="Unassembled WGS sequence"/>
</dbReference>
<accession>A0ABT9SY59</accession>
<evidence type="ECO:0000256" key="1">
    <source>
        <dbReference type="ARBA" id="ARBA00022842"/>
    </source>
</evidence>
<evidence type="ECO:0000313" key="3">
    <source>
        <dbReference type="EMBL" id="MDQ0009248.1"/>
    </source>
</evidence>
<dbReference type="InterPro" id="IPR029044">
    <property type="entry name" value="Nucleotide-diphossugar_trans"/>
</dbReference>
<dbReference type="Gene3D" id="3.90.550.10">
    <property type="entry name" value="Spore Coat Polysaccharide Biosynthesis Protein SpsA, Chain A"/>
    <property type="match status" value="1"/>
</dbReference>
<feature type="domain" description="MobA-like NTP transferase" evidence="2">
    <location>
        <begin position="9"/>
        <end position="161"/>
    </location>
</feature>
<evidence type="ECO:0000259" key="2">
    <source>
        <dbReference type="Pfam" id="PF12804"/>
    </source>
</evidence>
<evidence type="ECO:0000313" key="4">
    <source>
        <dbReference type="Proteomes" id="UP001237737"/>
    </source>
</evidence>
<organism evidence="3 4">
    <name type="scientific">Luteibacter jiangsuensis</name>
    <dbReference type="NCBI Taxonomy" id="637577"/>
    <lineage>
        <taxon>Bacteria</taxon>
        <taxon>Pseudomonadati</taxon>
        <taxon>Pseudomonadota</taxon>
        <taxon>Gammaproteobacteria</taxon>
        <taxon>Lysobacterales</taxon>
        <taxon>Rhodanobacteraceae</taxon>
        <taxon>Luteibacter</taxon>
    </lineage>
</organism>